<dbReference type="PANTHER" id="PTHR15666:SF1">
    <property type="entry name" value="COMM DOMAIN-CONTAINING PROTEIN 5"/>
    <property type="match status" value="1"/>
</dbReference>
<feature type="domain" description="COMM" evidence="3">
    <location>
        <begin position="20"/>
        <end position="84"/>
    </location>
</feature>
<dbReference type="Pfam" id="PF07258">
    <property type="entry name" value="COMM_domain"/>
    <property type="match status" value="1"/>
</dbReference>
<keyword evidence="5" id="KW-1185">Reference proteome</keyword>
<name>A0ABR2JT63_9EUKA</name>
<dbReference type="InterPro" id="IPR037357">
    <property type="entry name" value="COMMD5"/>
</dbReference>
<organism evidence="4 5">
    <name type="scientific">Tritrichomonas musculus</name>
    <dbReference type="NCBI Taxonomy" id="1915356"/>
    <lineage>
        <taxon>Eukaryota</taxon>
        <taxon>Metamonada</taxon>
        <taxon>Parabasalia</taxon>
        <taxon>Tritrichomonadida</taxon>
        <taxon>Tritrichomonadidae</taxon>
        <taxon>Tritrichomonas</taxon>
    </lineage>
</organism>
<evidence type="ECO:0000256" key="1">
    <source>
        <dbReference type="ARBA" id="ARBA00016556"/>
    </source>
</evidence>
<sequence>MSLEVVNSEEEAAKILVAPTLTSLTWRVDVILSSSSVNRVMQPFIILRLGLSDGSFKTVELSVKAFHDLRFRVAEALHNLHKLESNYLFQLRV</sequence>
<evidence type="ECO:0000259" key="3">
    <source>
        <dbReference type="PROSITE" id="PS51269"/>
    </source>
</evidence>
<protein>
    <recommendedName>
        <fullName evidence="1">COMM domain-containing protein 5</fullName>
    </recommendedName>
</protein>
<dbReference type="Proteomes" id="UP001470230">
    <property type="component" value="Unassembled WGS sequence"/>
</dbReference>
<comment type="similarity">
    <text evidence="2">Belongs to the COMM domain-containing protein 5 family.</text>
</comment>
<dbReference type="EMBL" id="JAPFFF010000010">
    <property type="protein sequence ID" value="KAK8881643.1"/>
    <property type="molecule type" value="Genomic_DNA"/>
</dbReference>
<evidence type="ECO:0000313" key="5">
    <source>
        <dbReference type="Proteomes" id="UP001470230"/>
    </source>
</evidence>
<reference evidence="4 5" key="1">
    <citation type="submission" date="2024-04" db="EMBL/GenBank/DDBJ databases">
        <title>Tritrichomonas musculus Genome.</title>
        <authorList>
            <person name="Alves-Ferreira E."/>
            <person name="Grigg M."/>
            <person name="Lorenzi H."/>
            <person name="Galac M."/>
        </authorList>
    </citation>
    <scope>NUCLEOTIDE SEQUENCE [LARGE SCALE GENOMIC DNA]</scope>
    <source>
        <strain evidence="4 5">EAF2021</strain>
    </source>
</reference>
<dbReference type="PANTHER" id="PTHR15666">
    <property type="entry name" value="COMM DOMAIN CONTAINING PROTEIN 5"/>
    <property type="match status" value="1"/>
</dbReference>
<proteinExistence type="inferred from homology"/>
<dbReference type="InterPro" id="IPR017920">
    <property type="entry name" value="COMM"/>
</dbReference>
<evidence type="ECO:0000313" key="4">
    <source>
        <dbReference type="EMBL" id="KAK8881643.1"/>
    </source>
</evidence>
<gene>
    <name evidence="4" type="ORF">M9Y10_004387</name>
</gene>
<dbReference type="PROSITE" id="PS51269">
    <property type="entry name" value="COMM"/>
    <property type="match status" value="1"/>
</dbReference>
<evidence type="ECO:0000256" key="2">
    <source>
        <dbReference type="ARBA" id="ARBA00093452"/>
    </source>
</evidence>
<accession>A0ABR2JT63</accession>
<comment type="caution">
    <text evidence="4">The sequence shown here is derived from an EMBL/GenBank/DDBJ whole genome shotgun (WGS) entry which is preliminary data.</text>
</comment>